<dbReference type="Proteomes" id="UP000002149">
    <property type="component" value="Chromosome 1"/>
</dbReference>
<organism evidence="1 2">
    <name type="scientific">Cryptococcus deneoformans (strain JEC21 / ATCC MYA-565)</name>
    <name type="common">Cryptococcus neoformans var. neoformans serotype D</name>
    <dbReference type="NCBI Taxonomy" id="214684"/>
    <lineage>
        <taxon>Eukaryota</taxon>
        <taxon>Fungi</taxon>
        <taxon>Dikarya</taxon>
        <taxon>Basidiomycota</taxon>
        <taxon>Agaricomycotina</taxon>
        <taxon>Tremellomycetes</taxon>
        <taxon>Tremellales</taxon>
        <taxon>Cryptococcaceae</taxon>
        <taxon>Cryptococcus</taxon>
        <taxon>Cryptococcus neoformans species complex</taxon>
    </lineage>
</organism>
<name>Q5KPY9_CRYD1</name>
<dbReference type="OMA" id="QISTYHT"/>
<dbReference type="KEGG" id="cne:CNA01080"/>
<dbReference type="PaxDb" id="214684-Q5KPY9"/>
<keyword evidence="2" id="KW-1185">Reference proteome</keyword>
<evidence type="ECO:0000313" key="2">
    <source>
        <dbReference type="Proteomes" id="UP000002149"/>
    </source>
</evidence>
<dbReference type="GO" id="GO:0043248">
    <property type="term" value="P:proteasome assembly"/>
    <property type="evidence" value="ECO:0007669"/>
    <property type="project" value="InterPro"/>
</dbReference>
<dbReference type="PANTHER" id="PTHR33559:SF1">
    <property type="entry name" value="PROTEASOME ASSEMBLY CHAPERONE 4"/>
    <property type="match status" value="1"/>
</dbReference>
<dbReference type="AlphaFoldDB" id="Q5KPY9"/>
<sequence length="160" mass="17266">MSLQPQISTYHTSIPSPIPSSPSFNFHLTRMVNTLMIWVGTGLPTDTAGNVAGGVASMGSVEQVDNKLAGDWSVAMPSRGNIPVTATPLFRSGSTDIALPMSQRLAKKFPSNQIHLSLSLPPSLTNQTGQSIDPYASKMMLVMEKKLGKWIEEILLQEKA</sequence>
<dbReference type="RefSeq" id="XP_566550.1">
    <property type="nucleotide sequence ID" value="XM_566550.2"/>
</dbReference>
<gene>
    <name evidence="1" type="ordered locus">CNA01080</name>
</gene>
<accession>Q560Y8</accession>
<proteinExistence type="predicted"/>
<dbReference type="eggNOG" id="ENOG502SGS7">
    <property type="taxonomic scope" value="Eukaryota"/>
</dbReference>
<dbReference type="InterPro" id="IPR032157">
    <property type="entry name" value="PAC4"/>
</dbReference>
<evidence type="ECO:0000313" key="1">
    <source>
        <dbReference type="EMBL" id="AAW40731.1"/>
    </source>
</evidence>
<dbReference type="PANTHER" id="PTHR33559">
    <property type="entry name" value="PROTEASOME ASSEMBLY CHAPERONE 4"/>
    <property type="match status" value="1"/>
</dbReference>
<dbReference type="HOGENOM" id="CLU_120624_0_0_1"/>
<dbReference type="Pfam" id="PF16093">
    <property type="entry name" value="PAC4"/>
    <property type="match status" value="1"/>
</dbReference>
<accession>Q5KPY9</accession>
<dbReference type="InParanoid" id="Q5KPY9"/>
<dbReference type="VEuPathDB" id="FungiDB:CNA01080"/>
<dbReference type="EMBL" id="AE017341">
    <property type="protein sequence ID" value="AAW40731.1"/>
    <property type="molecule type" value="Genomic_DNA"/>
</dbReference>
<reference evidence="1 2" key="1">
    <citation type="journal article" date="2005" name="Science">
        <title>The genome of the basidiomycetous yeast and human pathogen Cryptococcus neoformans.</title>
        <authorList>
            <person name="Loftus B.J."/>
            <person name="Fung E."/>
            <person name="Roncaglia P."/>
            <person name="Rowley D."/>
            <person name="Amedeo P."/>
            <person name="Bruno D."/>
            <person name="Vamathevan J."/>
            <person name="Miranda M."/>
            <person name="Anderson I.J."/>
            <person name="Fraser J.A."/>
            <person name="Allen J.E."/>
            <person name="Bosdet I.E."/>
            <person name="Brent M.R."/>
            <person name="Chiu R."/>
            <person name="Doering T.L."/>
            <person name="Donlin M.J."/>
            <person name="D'Souza C.A."/>
            <person name="Fox D.S."/>
            <person name="Grinberg V."/>
            <person name="Fu J."/>
            <person name="Fukushima M."/>
            <person name="Haas B.J."/>
            <person name="Huang J.C."/>
            <person name="Janbon G."/>
            <person name="Jones S.J."/>
            <person name="Koo H.L."/>
            <person name="Krzywinski M.I."/>
            <person name="Kwon-Chung J.K."/>
            <person name="Lengeler K.B."/>
            <person name="Maiti R."/>
            <person name="Marra M.A."/>
            <person name="Marra R.E."/>
            <person name="Mathewson C.A."/>
            <person name="Mitchell T.G."/>
            <person name="Pertea M."/>
            <person name="Riggs F.R."/>
            <person name="Salzberg S.L."/>
            <person name="Schein J.E."/>
            <person name="Shvartsbeyn A."/>
            <person name="Shin H."/>
            <person name="Shumway M."/>
            <person name="Specht C.A."/>
            <person name="Suh B.B."/>
            <person name="Tenney A."/>
            <person name="Utterback T.R."/>
            <person name="Wickes B.L."/>
            <person name="Wortman J.R."/>
            <person name="Wye N.H."/>
            <person name="Kronstad J.W."/>
            <person name="Lodge J.K."/>
            <person name="Heitman J."/>
            <person name="Davis R.W."/>
            <person name="Fraser C.M."/>
            <person name="Hyman R.W."/>
        </authorList>
    </citation>
    <scope>NUCLEOTIDE SEQUENCE [LARGE SCALE GENOMIC DNA]</scope>
    <source>
        <strain evidence="2">JEC21 / ATCC MYA-565</strain>
    </source>
</reference>
<protein>
    <submittedName>
        <fullName evidence="1">Expressed protein</fullName>
    </submittedName>
</protein>
<dbReference type="GeneID" id="3253816"/>
<dbReference type="OrthoDB" id="368507at2759"/>